<keyword evidence="1 2" id="KW-0732">Signal</keyword>
<dbReference type="PROSITE" id="PS51175">
    <property type="entry name" value="CBM6"/>
    <property type="match status" value="3"/>
</dbReference>
<proteinExistence type="predicted"/>
<dbReference type="Pfam" id="PF03422">
    <property type="entry name" value="CBM_6"/>
    <property type="match status" value="3"/>
</dbReference>
<evidence type="ECO:0000313" key="4">
    <source>
        <dbReference type="EMBL" id="NBD23714.1"/>
    </source>
</evidence>
<keyword evidence="5" id="KW-1185">Reference proteome</keyword>
<evidence type="ECO:0000256" key="1">
    <source>
        <dbReference type="ARBA" id="ARBA00022729"/>
    </source>
</evidence>
<dbReference type="PANTHER" id="PTHR47791">
    <property type="entry name" value="MEIOTICALLY UP-REGULATED GENE 191 PROTEIN"/>
    <property type="match status" value="1"/>
</dbReference>
<dbReference type="InterPro" id="IPR005198">
    <property type="entry name" value="Glyco_hydro_76"/>
</dbReference>
<dbReference type="Gene3D" id="2.60.120.260">
    <property type="entry name" value="Galactose-binding domain-like"/>
    <property type="match status" value="3"/>
</dbReference>
<feature type="signal peptide" evidence="2">
    <location>
        <begin position="1"/>
        <end position="26"/>
    </location>
</feature>
<dbReference type="PANTHER" id="PTHR47791:SF3">
    <property type="entry name" value="MEIOTICALLY UP-REGULATED GENE 191 PROTEIN"/>
    <property type="match status" value="1"/>
</dbReference>
<feature type="domain" description="CBM6" evidence="3">
    <location>
        <begin position="394"/>
        <end position="526"/>
    </location>
</feature>
<dbReference type="InterPro" id="IPR008979">
    <property type="entry name" value="Galactose-bd-like_sf"/>
</dbReference>
<dbReference type="CDD" id="cd04084">
    <property type="entry name" value="CBM6_xylanase-like"/>
    <property type="match status" value="3"/>
</dbReference>
<evidence type="ECO:0000259" key="3">
    <source>
        <dbReference type="PROSITE" id="PS51175"/>
    </source>
</evidence>
<evidence type="ECO:0000313" key="5">
    <source>
        <dbReference type="Proteomes" id="UP000665561"/>
    </source>
</evidence>
<feature type="domain" description="CBM6" evidence="3">
    <location>
        <begin position="672"/>
        <end position="797"/>
    </location>
</feature>
<dbReference type="InterPro" id="IPR005084">
    <property type="entry name" value="CBM6"/>
</dbReference>
<feature type="chain" id="PRO_5047071698" evidence="2">
    <location>
        <begin position="27"/>
        <end position="1086"/>
    </location>
</feature>
<dbReference type="SUPFAM" id="SSF48208">
    <property type="entry name" value="Six-hairpin glycosidases"/>
    <property type="match status" value="1"/>
</dbReference>
<accession>A0ABW9XMT0</accession>
<reference evidence="4 5" key="1">
    <citation type="submission" date="2020-01" db="EMBL/GenBank/DDBJ databases">
        <title>Paenibacillus soybeanensis sp. nov. isolated from the nodules of soybean (Glycine max(L.) Merr).</title>
        <authorList>
            <person name="Wang H."/>
        </authorList>
    </citation>
    <scope>NUCLEOTIDE SEQUENCE [LARGE SCALE GENOMIC DNA]</scope>
    <source>
        <strain evidence="4 5">T1</strain>
    </source>
</reference>
<dbReference type="InterPro" id="IPR054470">
    <property type="entry name" value="FIMAH_dom"/>
</dbReference>
<feature type="domain" description="CBM6" evidence="3">
    <location>
        <begin position="537"/>
        <end position="661"/>
    </location>
</feature>
<comment type="caution">
    <text evidence="4">The sequence shown here is derived from an EMBL/GenBank/DDBJ whole genome shotgun (WGS) entry which is preliminary data.</text>
</comment>
<protein>
    <submittedName>
        <fullName evidence="4">Carbohydrate-binding protein</fullName>
    </submittedName>
</protein>
<sequence length="1086" mass="116755">MVRKPSKSSRLWVSAIALSLTVSAWSGIGARKAQAFAASDADTAIKAFNDAFWDAGAKYFWTNSNRDANYQGFWVEAELWELVMDAYEHTSDAGLKAQLRAQIDDIFDGTVAKYGEDWTDNHFNDDIMWWAMASARAYGITKEPRYLEKAKHYFDFVYDTQWDDGFANGGIWWMNSDHSTKNACINFPAAEAAVVLYNATKDEHYLEAATRIYRWSKTMLTDGEGKVFDRIEMKNGAVPDATHYNQGTFIGAAVGLYGITGDEVYLDDAVKGATFTKTRLVDKNGLLNYEGPNGDLKGGKTILIRNLDYLQRALDKQGKGRYAQFGKQFGDWLTLNADTAWSNRNPANIVDGNWAGQLLSGTYESWSSAAAVEALTVLKPGKAELRDGKSDPYAKTEAEAYRVGSGFGLEGSPEGTLQLGGIQAGGYAVYKNMDFGAKGAAGFIARVSSATGGGNIELRLDSLTGPKVGTLNVKGTGSWNNFTNADMLLKNEQGDASKVTGKHDVYLVFAKTNDAYLFNLNWFQFTAGDPTKTDAYARLAAGNFDEGSGLGKNAEGGFVDGIHNNAYALYKGIDFGSGAGGVAVHVASGNQGGTIDVKLDRPDGPTAGTIEIPALGGWESWVDIVSNMDDKLAVGVHDVYLVFHGTDGSDYPCNLDWFTFTTVKGKARDAYGKLEAEDNSGGTGFGTENGGGQTYLAGINGANSPYAMFNYVDFGESSPAKLYVNAASDTAGGTIEVRLDSLNGPVIATDAVAGTGGWQNFAVTSTDVSVPVTGKHIVFLLFKGTDYLFNLDKFTFGDPKVFTDPEVPPVQVPDHTAPGDVENVRASQDNDAIRLSWDGPYDIDGQKVRLQPMSGKRAIGEPVDIGRGVQTATLTGLADAPNLVIAIKALDTSGNASKGITVNLGDYPGYALTAGGKDVQENGSLEDSALLTFKAAGKAAPLTSAAITIDGQTYAADLRKKDGLEIDLAGRLGMKEVVVEVRDALGNELRKSFALNVVASVDGMNRLLDRYKKSGALSGALVPLLNDSLDQSRHQLKLGRKDAAIKQMQTFVKQLNDPAMARWVKAEAKAVLNTDALQLIQDWQRQ</sequence>
<dbReference type="RefSeq" id="WP_161742458.1">
    <property type="nucleotide sequence ID" value="NZ_JAAAMV010000003.1"/>
</dbReference>
<name>A0ABW9XMT0_9BACL</name>
<organism evidence="4 5">
    <name type="scientific">Paenibacillus glycinis</name>
    <dbReference type="NCBI Taxonomy" id="2697035"/>
    <lineage>
        <taxon>Bacteria</taxon>
        <taxon>Bacillati</taxon>
        <taxon>Bacillota</taxon>
        <taxon>Bacilli</taxon>
        <taxon>Bacillales</taxon>
        <taxon>Paenibacillaceae</taxon>
        <taxon>Paenibacillus</taxon>
    </lineage>
</organism>
<dbReference type="Pfam" id="PF22888">
    <property type="entry name" value="FIMAH"/>
    <property type="match status" value="1"/>
</dbReference>
<dbReference type="InterPro" id="IPR008928">
    <property type="entry name" value="6-hairpin_glycosidase_sf"/>
</dbReference>
<dbReference type="EMBL" id="JAAAMV010000003">
    <property type="protein sequence ID" value="NBD23714.1"/>
    <property type="molecule type" value="Genomic_DNA"/>
</dbReference>
<evidence type="ECO:0000256" key="2">
    <source>
        <dbReference type="SAM" id="SignalP"/>
    </source>
</evidence>
<dbReference type="InterPro" id="IPR053169">
    <property type="entry name" value="MUG_Protein"/>
</dbReference>
<gene>
    <name evidence="4" type="ORF">GT019_07515</name>
</gene>
<dbReference type="InterPro" id="IPR006584">
    <property type="entry name" value="Cellulose-bd_IV"/>
</dbReference>
<dbReference type="Proteomes" id="UP000665561">
    <property type="component" value="Unassembled WGS sequence"/>
</dbReference>
<dbReference type="Gene3D" id="1.50.10.20">
    <property type="match status" value="1"/>
</dbReference>
<dbReference type="Pfam" id="PF03663">
    <property type="entry name" value="Glyco_hydro_76"/>
    <property type="match status" value="1"/>
</dbReference>
<dbReference type="SMART" id="SM00606">
    <property type="entry name" value="CBD_IV"/>
    <property type="match status" value="3"/>
</dbReference>
<dbReference type="SUPFAM" id="SSF49785">
    <property type="entry name" value="Galactose-binding domain-like"/>
    <property type="match status" value="3"/>
</dbReference>